<organism evidence="2 3">
    <name type="scientific">Fonsecaea pedrosoi CBS 271.37</name>
    <dbReference type="NCBI Taxonomy" id="1442368"/>
    <lineage>
        <taxon>Eukaryota</taxon>
        <taxon>Fungi</taxon>
        <taxon>Dikarya</taxon>
        <taxon>Ascomycota</taxon>
        <taxon>Pezizomycotina</taxon>
        <taxon>Eurotiomycetes</taxon>
        <taxon>Chaetothyriomycetidae</taxon>
        <taxon>Chaetothyriales</taxon>
        <taxon>Herpotrichiellaceae</taxon>
        <taxon>Fonsecaea</taxon>
    </lineage>
</organism>
<evidence type="ECO:0000313" key="3">
    <source>
        <dbReference type="Proteomes" id="UP000053029"/>
    </source>
</evidence>
<name>A0A0D2E2K5_9EURO</name>
<dbReference type="GeneID" id="25303051"/>
<dbReference type="EMBL" id="KN846970">
    <property type="protein sequence ID" value="KIW84311.1"/>
    <property type="molecule type" value="Genomic_DNA"/>
</dbReference>
<proteinExistence type="predicted"/>
<dbReference type="Pfam" id="PF12680">
    <property type="entry name" value="SnoaL_2"/>
    <property type="match status" value="1"/>
</dbReference>
<evidence type="ECO:0000313" key="2">
    <source>
        <dbReference type="EMBL" id="KIW84311.1"/>
    </source>
</evidence>
<dbReference type="Proteomes" id="UP000053029">
    <property type="component" value="Unassembled WGS sequence"/>
</dbReference>
<evidence type="ECO:0000259" key="1">
    <source>
        <dbReference type="Pfam" id="PF12680"/>
    </source>
</evidence>
<dbReference type="AlphaFoldDB" id="A0A0D2E2K5"/>
<dbReference type="Gene3D" id="3.10.450.50">
    <property type="match status" value="1"/>
</dbReference>
<gene>
    <name evidence="2" type="ORF">Z517_03561</name>
</gene>
<feature type="domain" description="SnoaL-like" evidence="1">
    <location>
        <begin position="25"/>
        <end position="119"/>
    </location>
</feature>
<accession>A0A0D2E2K5</accession>
<dbReference type="InterPro" id="IPR032710">
    <property type="entry name" value="NTF2-like_dom_sf"/>
</dbReference>
<dbReference type="SUPFAM" id="SSF54427">
    <property type="entry name" value="NTF2-like"/>
    <property type="match status" value="1"/>
</dbReference>
<dbReference type="HOGENOM" id="CLU_125946_1_0_1"/>
<keyword evidence="3" id="KW-1185">Reference proteome</keyword>
<dbReference type="RefSeq" id="XP_013288119.1">
    <property type="nucleotide sequence ID" value="XM_013432665.1"/>
</dbReference>
<reference evidence="2 3" key="1">
    <citation type="submission" date="2015-01" db="EMBL/GenBank/DDBJ databases">
        <title>The Genome Sequence of Fonsecaea pedrosoi CBS 271.37.</title>
        <authorList>
            <consortium name="The Broad Institute Genomics Platform"/>
            <person name="Cuomo C."/>
            <person name="de Hoog S."/>
            <person name="Gorbushina A."/>
            <person name="Stielow B."/>
            <person name="Teixiera M."/>
            <person name="Abouelleil A."/>
            <person name="Chapman S.B."/>
            <person name="Priest M."/>
            <person name="Young S.K."/>
            <person name="Wortman J."/>
            <person name="Nusbaum C."/>
            <person name="Birren B."/>
        </authorList>
    </citation>
    <scope>NUCLEOTIDE SEQUENCE [LARGE SCALE GENOMIC DNA]</scope>
    <source>
        <strain evidence="2 3">CBS 271.37</strain>
    </source>
</reference>
<dbReference type="VEuPathDB" id="FungiDB:Z517_03561"/>
<sequence>MTTGSSVDLEKRVRELLLAFEKASTVDVGTILQHFTSDAKFWIWGLQKPPSVGHDEIRHGLEQLAAAIKDFTISIEHITVGGNTVMVERVEKFTYLGKHQVTLPVVGVGGVDADGKFVVWKDYFDPSEMYSLGAAKE</sequence>
<dbReference type="InterPro" id="IPR037401">
    <property type="entry name" value="SnoaL-like"/>
</dbReference>
<protein>
    <recommendedName>
        <fullName evidence="1">SnoaL-like domain-containing protein</fullName>
    </recommendedName>
</protein>